<feature type="binding site" evidence="9">
    <location>
        <position position="210"/>
    </location>
    <ligand>
        <name>Zn(2+)</name>
        <dbReference type="ChEBI" id="CHEBI:29105"/>
        <label>1</label>
    </ligand>
</feature>
<feature type="binding site" evidence="9">
    <location>
        <position position="193"/>
    </location>
    <ligand>
        <name>Zn(2+)</name>
        <dbReference type="ChEBI" id="CHEBI:29105"/>
        <label>2</label>
    </ligand>
</feature>
<evidence type="ECO:0000256" key="3">
    <source>
        <dbReference type="ARBA" id="ARBA00022723"/>
    </source>
</evidence>
<keyword evidence="5 9" id="KW-0863">Zinc-finger</keyword>
<dbReference type="GO" id="GO:0005737">
    <property type="term" value="C:cytoplasm"/>
    <property type="evidence" value="ECO:0007669"/>
    <property type="project" value="UniProtKB-SubCell"/>
</dbReference>
<dbReference type="Gene3D" id="6.20.20.10">
    <property type="match status" value="2"/>
</dbReference>
<dbReference type="GO" id="GO:0031072">
    <property type="term" value="F:heat shock protein binding"/>
    <property type="evidence" value="ECO:0007669"/>
    <property type="project" value="InterPro"/>
</dbReference>
<dbReference type="GO" id="GO:0009408">
    <property type="term" value="P:response to heat"/>
    <property type="evidence" value="ECO:0007669"/>
    <property type="project" value="InterPro"/>
</dbReference>
<dbReference type="SUPFAM" id="SSF57938">
    <property type="entry name" value="DnaJ/Hsp40 cysteine-rich domain"/>
    <property type="match status" value="1"/>
</dbReference>
<keyword evidence="8 9" id="KW-0143">Chaperone</keyword>
<feature type="repeat" description="CXXCXGXG motif" evidence="9">
    <location>
        <begin position="193"/>
        <end position="200"/>
    </location>
</feature>
<dbReference type="AlphaFoldDB" id="A0A3S4V140"/>
<dbReference type="PANTHER" id="PTHR43096">
    <property type="entry name" value="DNAJ HOMOLOG 1, MITOCHONDRIAL-RELATED"/>
    <property type="match status" value="1"/>
</dbReference>
<comment type="domain">
    <text evidence="9">The J domain is necessary and sufficient to stimulate DnaK ATPase activity. Zinc center 1 plays an important role in the autonomous, DnaK-independent chaperone activity of DnaJ. Zinc center 2 is essential for interaction with DnaK and for DnaJ activity.</text>
</comment>
<sequence length="395" mass="41558">MSSDYYEVLGVARDASADDIKRAYRKKAMKLHPDVAGPGSEEAFKEAQEAYEVLQDPQKRAVFDRGGDPAHQGAGGFGDAGFGGGGFDFTNLVDAMFGGGSPFGGQGGSRRGPRSRVRRGQDALVRLRLTLAEAVFGVTKPLDVDTAVVCPKCHGKGSDGDSEPVTCTTCEGAGEVITVQRSFLGDIRTTQPCPTCRGYGSVIPNPCSECSGEGRVRTSRTINVKIPAGVDDGNRIHLDSQGEVGPGGGPAGDLYVELSVAPHEVFRRDGANLEMAIEVPMTAAALGTTVSVRTLEADREDMDEDQSSVEVEIPAGTQSGARIVVEGRGIPRLRGGGRGDLGVSLLVRTPTKLDGHQKDLLREFAESRGEHEGRASVHTSGSKGVFSRLKEAFGG</sequence>
<gene>
    <name evidence="14" type="primary">dnaJ_1</name>
    <name evidence="9" type="synonym">dnaJ</name>
    <name evidence="14" type="ORF">NCTC13652_00566</name>
</gene>
<feature type="binding site" evidence="9">
    <location>
        <position position="153"/>
    </location>
    <ligand>
        <name>Zn(2+)</name>
        <dbReference type="ChEBI" id="CHEBI:29105"/>
        <label>1</label>
    </ligand>
</feature>
<evidence type="ECO:0000256" key="9">
    <source>
        <dbReference type="HAMAP-Rule" id="MF_01152"/>
    </source>
</evidence>
<dbReference type="Pfam" id="PF01556">
    <property type="entry name" value="DnaJ_C"/>
    <property type="match status" value="1"/>
</dbReference>
<reference evidence="14 15" key="1">
    <citation type="submission" date="2018-12" db="EMBL/GenBank/DDBJ databases">
        <authorList>
            <consortium name="Pathogen Informatics"/>
        </authorList>
    </citation>
    <scope>NUCLEOTIDE SEQUENCE [LARGE SCALE GENOMIC DNA]</scope>
    <source>
        <strain evidence="14 15">NCTC13652</strain>
    </source>
</reference>
<name>A0A3S4V140_9ACTN</name>
<dbReference type="InterPro" id="IPR036869">
    <property type="entry name" value="J_dom_sf"/>
</dbReference>
<feature type="repeat" description="CXXCXGXG motif" evidence="9">
    <location>
        <begin position="150"/>
        <end position="157"/>
    </location>
</feature>
<keyword evidence="4 9" id="KW-0677">Repeat</keyword>
<dbReference type="STRING" id="1122997.GCA_000425285_01926"/>
<feature type="domain" description="CR-type" evidence="13">
    <location>
        <begin position="137"/>
        <end position="219"/>
    </location>
</feature>
<keyword evidence="2 9" id="KW-0235">DNA replication</keyword>
<dbReference type="InterPro" id="IPR001623">
    <property type="entry name" value="DnaJ_domain"/>
</dbReference>
<dbReference type="PROSITE" id="PS51188">
    <property type="entry name" value="ZF_CR"/>
    <property type="match status" value="1"/>
</dbReference>
<dbReference type="Pfam" id="PF00226">
    <property type="entry name" value="DnaJ"/>
    <property type="match status" value="1"/>
</dbReference>
<dbReference type="SUPFAM" id="SSF46565">
    <property type="entry name" value="Chaperone J-domain"/>
    <property type="match status" value="1"/>
</dbReference>
<feature type="compositionally biased region" description="Gly residues" evidence="11">
    <location>
        <begin position="100"/>
        <end position="110"/>
    </location>
</feature>
<dbReference type="CDD" id="cd06257">
    <property type="entry name" value="DnaJ"/>
    <property type="match status" value="1"/>
</dbReference>
<evidence type="ECO:0000256" key="10">
    <source>
        <dbReference type="PROSITE-ProRule" id="PRU00546"/>
    </source>
</evidence>
<dbReference type="Proteomes" id="UP000277858">
    <property type="component" value="Chromosome"/>
</dbReference>
<dbReference type="PANTHER" id="PTHR43096:SF48">
    <property type="entry name" value="CHAPERONE PROTEIN DNAJ"/>
    <property type="match status" value="1"/>
</dbReference>
<feature type="zinc finger region" description="CR-type" evidence="10">
    <location>
        <begin position="137"/>
        <end position="219"/>
    </location>
</feature>
<dbReference type="EMBL" id="LR134473">
    <property type="protein sequence ID" value="VEI02392.1"/>
    <property type="molecule type" value="Genomic_DNA"/>
</dbReference>
<evidence type="ECO:0000256" key="4">
    <source>
        <dbReference type="ARBA" id="ARBA00022737"/>
    </source>
</evidence>
<comment type="function">
    <text evidence="9">Participates actively in the response to hyperosmotic and heat shock by preventing the aggregation of stress-denatured proteins and by disaggregating proteins, also in an autonomous, DnaK-independent fashion. Unfolded proteins bind initially to DnaJ; upon interaction with the DnaJ-bound protein, DnaK hydrolyzes its bound ATP, resulting in the formation of a stable complex. GrpE releases ADP from DnaK; ATP binding to DnaK triggers the release of the substrate protein, thus completing the reaction cycle. Several rounds of ATP-dependent interactions between DnaJ, DnaK and GrpE are required for fully efficient folding. Also involved, together with DnaK and GrpE, in the DNA replication of plasmids through activation of initiation proteins.</text>
</comment>
<dbReference type="CDD" id="cd10747">
    <property type="entry name" value="DnaJ_C"/>
    <property type="match status" value="1"/>
</dbReference>
<proteinExistence type="inferred from homology"/>
<dbReference type="InterPro" id="IPR018253">
    <property type="entry name" value="DnaJ_domain_CS"/>
</dbReference>
<feature type="region of interest" description="Disordered" evidence="11">
    <location>
        <begin position="100"/>
        <end position="119"/>
    </location>
</feature>
<comment type="subcellular location">
    <subcellularLocation>
        <location evidence="9">Cytoplasm</location>
    </subcellularLocation>
</comment>
<keyword evidence="1 9" id="KW-0963">Cytoplasm</keyword>
<dbReference type="RefSeq" id="WP_028703405.1">
    <property type="nucleotide sequence ID" value="NZ_LR134473.1"/>
</dbReference>
<feature type="domain" description="J" evidence="12">
    <location>
        <begin position="4"/>
        <end position="67"/>
    </location>
</feature>
<protein>
    <recommendedName>
        <fullName evidence="9">Chaperone protein DnaJ</fullName>
    </recommendedName>
</protein>
<dbReference type="InterPro" id="IPR002939">
    <property type="entry name" value="DnaJ_C"/>
</dbReference>
<keyword evidence="15" id="KW-1185">Reference proteome</keyword>
<comment type="similarity">
    <text evidence="9">Belongs to the DnaJ family.</text>
</comment>
<keyword evidence="7 9" id="KW-0346">Stress response</keyword>
<dbReference type="Pfam" id="PF00684">
    <property type="entry name" value="DnaJ_CXXCXGXG"/>
    <property type="match status" value="1"/>
</dbReference>
<evidence type="ECO:0000256" key="1">
    <source>
        <dbReference type="ARBA" id="ARBA00022490"/>
    </source>
</evidence>
<keyword evidence="3 9" id="KW-0479">Metal-binding</keyword>
<dbReference type="GO" id="GO:0006260">
    <property type="term" value="P:DNA replication"/>
    <property type="evidence" value="ECO:0007669"/>
    <property type="project" value="UniProtKB-KW"/>
</dbReference>
<evidence type="ECO:0000256" key="8">
    <source>
        <dbReference type="ARBA" id="ARBA00023186"/>
    </source>
</evidence>
<evidence type="ECO:0000313" key="14">
    <source>
        <dbReference type="EMBL" id="VEI02392.1"/>
    </source>
</evidence>
<dbReference type="GO" id="GO:0051082">
    <property type="term" value="F:unfolded protein binding"/>
    <property type="evidence" value="ECO:0007669"/>
    <property type="project" value="UniProtKB-UniRule"/>
</dbReference>
<dbReference type="InterPro" id="IPR001305">
    <property type="entry name" value="HSP_DnaJ_Cys-rich_dom"/>
</dbReference>
<comment type="cofactor">
    <cofactor evidence="9">
        <name>Zn(2+)</name>
        <dbReference type="ChEBI" id="CHEBI:29105"/>
    </cofactor>
    <text evidence="9">Binds 2 Zn(2+) ions per monomer.</text>
</comment>
<dbReference type="SMART" id="SM00271">
    <property type="entry name" value="DnaJ"/>
    <property type="match status" value="1"/>
</dbReference>
<dbReference type="InterPro" id="IPR012724">
    <property type="entry name" value="DnaJ"/>
</dbReference>
<evidence type="ECO:0000256" key="6">
    <source>
        <dbReference type="ARBA" id="ARBA00022833"/>
    </source>
</evidence>
<evidence type="ECO:0000259" key="13">
    <source>
        <dbReference type="PROSITE" id="PS51188"/>
    </source>
</evidence>
<dbReference type="GO" id="GO:0005524">
    <property type="term" value="F:ATP binding"/>
    <property type="evidence" value="ECO:0007669"/>
    <property type="project" value="InterPro"/>
</dbReference>
<accession>A0A3S4V140</accession>
<dbReference type="OrthoDB" id="9779889at2"/>
<evidence type="ECO:0000313" key="15">
    <source>
        <dbReference type="Proteomes" id="UP000277858"/>
    </source>
</evidence>
<comment type="subunit">
    <text evidence="9">Homodimer.</text>
</comment>
<dbReference type="SUPFAM" id="SSF49493">
    <property type="entry name" value="HSP40/DnaJ peptide-binding domain"/>
    <property type="match status" value="2"/>
</dbReference>
<dbReference type="NCBIfam" id="NF008035">
    <property type="entry name" value="PRK10767.1"/>
    <property type="match status" value="1"/>
</dbReference>
<dbReference type="InterPro" id="IPR036410">
    <property type="entry name" value="HSP_DnaJ_Cys-rich_dom_sf"/>
</dbReference>
<dbReference type="GO" id="GO:0042026">
    <property type="term" value="P:protein refolding"/>
    <property type="evidence" value="ECO:0007669"/>
    <property type="project" value="TreeGrafter"/>
</dbReference>
<feature type="repeat" description="CXXCXGXG motif" evidence="9">
    <location>
        <begin position="167"/>
        <end position="174"/>
    </location>
</feature>
<feature type="binding site" evidence="9">
    <location>
        <position position="207"/>
    </location>
    <ligand>
        <name>Zn(2+)</name>
        <dbReference type="ChEBI" id="CHEBI:29105"/>
        <label>1</label>
    </ligand>
</feature>
<evidence type="ECO:0000256" key="2">
    <source>
        <dbReference type="ARBA" id="ARBA00022705"/>
    </source>
</evidence>
<dbReference type="HAMAP" id="MF_01152">
    <property type="entry name" value="DnaJ"/>
    <property type="match status" value="1"/>
</dbReference>
<evidence type="ECO:0000259" key="12">
    <source>
        <dbReference type="PROSITE" id="PS50076"/>
    </source>
</evidence>
<dbReference type="CDD" id="cd10719">
    <property type="entry name" value="DnaJ_zf"/>
    <property type="match status" value="1"/>
</dbReference>
<feature type="binding site" evidence="9">
    <location>
        <position position="170"/>
    </location>
    <ligand>
        <name>Zn(2+)</name>
        <dbReference type="ChEBI" id="CHEBI:29105"/>
        <label>2</label>
    </ligand>
</feature>
<evidence type="ECO:0000256" key="7">
    <source>
        <dbReference type="ARBA" id="ARBA00023016"/>
    </source>
</evidence>
<evidence type="ECO:0000256" key="11">
    <source>
        <dbReference type="SAM" id="MobiDB-lite"/>
    </source>
</evidence>
<dbReference type="Gene3D" id="2.60.260.20">
    <property type="entry name" value="Urease metallochaperone UreE, N-terminal domain"/>
    <property type="match status" value="2"/>
</dbReference>
<organism evidence="14 15">
    <name type="scientific">Acidipropionibacterium jensenii</name>
    <dbReference type="NCBI Taxonomy" id="1749"/>
    <lineage>
        <taxon>Bacteria</taxon>
        <taxon>Bacillati</taxon>
        <taxon>Actinomycetota</taxon>
        <taxon>Actinomycetes</taxon>
        <taxon>Propionibacteriales</taxon>
        <taxon>Propionibacteriaceae</taxon>
        <taxon>Acidipropionibacterium</taxon>
    </lineage>
</organism>
<dbReference type="InterPro" id="IPR008971">
    <property type="entry name" value="HSP40/DnaJ_pept-bd"/>
</dbReference>
<dbReference type="PRINTS" id="PR00625">
    <property type="entry name" value="JDOMAIN"/>
</dbReference>
<evidence type="ECO:0000256" key="5">
    <source>
        <dbReference type="ARBA" id="ARBA00022771"/>
    </source>
</evidence>
<feature type="binding site" evidence="9">
    <location>
        <position position="196"/>
    </location>
    <ligand>
        <name>Zn(2+)</name>
        <dbReference type="ChEBI" id="CHEBI:29105"/>
        <label>2</label>
    </ligand>
</feature>
<feature type="binding site" evidence="9">
    <location>
        <position position="167"/>
    </location>
    <ligand>
        <name>Zn(2+)</name>
        <dbReference type="ChEBI" id="CHEBI:29105"/>
        <label>2</label>
    </ligand>
</feature>
<keyword evidence="6 9" id="KW-0862">Zinc</keyword>
<feature type="repeat" description="CXXCXGXG motif" evidence="9">
    <location>
        <begin position="207"/>
        <end position="214"/>
    </location>
</feature>
<dbReference type="PROSITE" id="PS00636">
    <property type="entry name" value="DNAJ_1"/>
    <property type="match status" value="1"/>
</dbReference>
<dbReference type="PROSITE" id="PS50076">
    <property type="entry name" value="DNAJ_2"/>
    <property type="match status" value="1"/>
</dbReference>
<feature type="binding site" evidence="9">
    <location>
        <position position="150"/>
    </location>
    <ligand>
        <name>Zn(2+)</name>
        <dbReference type="ChEBI" id="CHEBI:29105"/>
        <label>1</label>
    </ligand>
</feature>
<dbReference type="Gene3D" id="1.10.287.110">
    <property type="entry name" value="DnaJ domain"/>
    <property type="match status" value="1"/>
</dbReference>
<dbReference type="GO" id="GO:0008270">
    <property type="term" value="F:zinc ion binding"/>
    <property type="evidence" value="ECO:0007669"/>
    <property type="project" value="UniProtKB-UniRule"/>
</dbReference>